<evidence type="ECO:0000313" key="1">
    <source>
        <dbReference type="EMBL" id="ACY51687.1"/>
    </source>
</evidence>
<keyword evidence="2" id="KW-1185">Reference proteome</keyword>
<proteinExistence type="predicted"/>
<sequence length="48" mass="5405">MGESQIKSQPNLDETLALALDINSTSLLNKPFVYAFLILKLRTYSFSI</sequence>
<protein>
    <submittedName>
        <fullName evidence="1">Uncharacterized protein</fullName>
    </submittedName>
</protein>
<organism evidence="1 2">
    <name type="scientific">Vibrio antiquarius (strain Ex25)</name>
    <dbReference type="NCBI Taxonomy" id="150340"/>
    <lineage>
        <taxon>Bacteria</taxon>
        <taxon>Pseudomonadati</taxon>
        <taxon>Pseudomonadota</taxon>
        <taxon>Gammaproteobacteria</taxon>
        <taxon>Vibrionales</taxon>
        <taxon>Vibrionaceae</taxon>
        <taxon>Vibrio</taxon>
        <taxon>Vibrio diabolicus subgroup</taxon>
    </lineage>
</organism>
<dbReference type="Proteomes" id="UP000002571">
    <property type="component" value="Chromosome 1"/>
</dbReference>
<name>A0ACA6QN23_VIBAE</name>
<dbReference type="EMBL" id="CP001805">
    <property type="protein sequence ID" value="ACY51687.1"/>
    <property type="molecule type" value="Genomic_DNA"/>
</dbReference>
<reference evidence="1" key="1">
    <citation type="submission" date="2009-10" db="EMBL/GenBank/DDBJ databases">
        <authorList>
            <consortium name="Los Alamos National Laboratory (LANL)"/>
            <consortium name="National Microbial Pathogen Data Resource (NMPDR)"/>
            <person name="Munk A.C."/>
            <person name="Tapia R."/>
            <person name="Green L."/>
            <person name="Rogers Y."/>
            <person name="Detter J.C."/>
            <person name="Bruce D."/>
            <person name="Brettin T.S."/>
            <person name="Colwell R."/>
            <person name="Huq A."/>
            <person name="Grim C.J."/>
            <person name="Hasan N.A."/>
            <person name="Vonstein V."/>
            <person name="Bartels D."/>
        </authorList>
    </citation>
    <scope>NUCLEOTIDE SEQUENCE</scope>
    <source>
        <strain evidence="1">EX25</strain>
    </source>
</reference>
<evidence type="ECO:0000313" key="2">
    <source>
        <dbReference type="Proteomes" id="UP000002571"/>
    </source>
</evidence>
<gene>
    <name evidence="1" type="ordered locus">VEA_003527</name>
</gene>
<accession>A0ACA6QN23</accession>